<evidence type="ECO:0000313" key="3">
    <source>
        <dbReference type="Proteomes" id="UP001054945"/>
    </source>
</evidence>
<sequence length="75" mass="8350">MRHGPEAMTHHKRKSEEFQYRYHAQRGTSLGKKCRVKAGGDEASGMRGVGKVPENAVKQVTNSVNDLSLQDGIFH</sequence>
<protein>
    <submittedName>
        <fullName evidence="2">Uncharacterized protein</fullName>
    </submittedName>
</protein>
<evidence type="ECO:0000313" key="2">
    <source>
        <dbReference type="EMBL" id="GIX97812.1"/>
    </source>
</evidence>
<accession>A0AAV4PRK3</accession>
<keyword evidence="3" id="KW-1185">Reference proteome</keyword>
<comment type="caution">
    <text evidence="2">The sequence shown here is derived from an EMBL/GenBank/DDBJ whole genome shotgun (WGS) entry which is preliminary data.</text>
</comment>
<feature type="region of interest" description="Disordered" evidence="1">
    <location>
        <begin position="29"/>
        <end position="49"/>
    </location>
</feature>
<gene>
    <name evidence="2" type="ORF">CEXT_116621</name>
</gene>
<dbReference type="EMBL" id="BPLR01004820">
    <property type="protein sequence ID" value="GIX97812.1"/>
    <property type="molecule type" value="Genomic_DNA"/>
</dbReference>
<dbReference type="AlphaFoldDB" id="A0AAV4PRK3"/>
<organism evidence="2 3">
    <name type="scientific">Caerostris extrusa</name>
    <name type="common">Bark spider</name>
    <name type="synonym">Caerostris bankana</name>
    <dbReference type="NCBI Taxonomy" id="172846"/>
    <lineage>
        <taxon>Eukaryota</taxon>
        <taxon>Metazoa</taxon>
        <taxon>Ecdysozoa</taxon>
        <taxon>Arthropoda</taxon>
        <taxon>Chelicerata</taxon>
        <taxon>Arachnida</taxon>
        <taxon>Araneae</taxon>
        <taxon>Araneomorphae</taxon>
        <taxon>Entelegynae</taxon>
        <taxon>Araneoidea</taxon>
        <taxon>Araneidae</taxon>
        <taxon>Caerostris</taxon>
    </lineage>
</organism>
<evidence type="ECO:0000256" key="1">
    <source>
        <dbReference type="SAM" id="MobiDB-lite"/>
    </source>
</evidence>
<reference evidence="2 3" key="1">
    <citation type="submission" date="2021-06" db="EMBL/GenBank/DDBJ databases">
        <title>Caerostris extrusa draft genome.</title>
        <authorList>
            <person name="Kono N."/>
            <person name="Arakawa K."/>
        </authorList>
    </citation>
    <scope>NUCLEOTIDE SEQUENCE [LARGE SCALE GENOMIC DNA]</scope>
</reference>
<name>A0AAV4PRK3_CAEEX</name>
<proteinExistence type="predicted"/>
<dbReference type="Proteomes" id="UP001054945">
    <property type="component" value="Unassembled WGS sequence"/>
</dbReference>